<comment type="caution">
    <text evidence="1">The sequence shown here is derived from an EMBL/GenBank/DDBJ whole genome shotgun (WGS) entry which is preliminary data.</text>
</comment>
<gene>
    <name evidence="1" type="ORF">P353_17070</name>
</gene>
<dbReference type="Proteomes" id="UP000029553">
    <property type="component" value="Unassembled WGS sequence"/>
</dbReference>
<evidence type="ECO:0000313" key="2">
    <source>
        <dbReference type="Proteomes" id="UP000029553"/>
    </source>
</evidence>
<proteinExistence type="predicted"/>
<evidence type="ECO:0000313" key="1">
    <source>
        <dbReference type="EMBL" id="KGH27856.1"/>
    </source>
</evidence>
<sequence length="84" mass="9317">MPDKKSIIVYGPQGSGKTRHAEALRKHFALATVLDCEDIHGVQELPATGALILVTHVPERTRRALHIDEALRRLQHEPAGYPFA</sequence>
<dbReference type="SUPFAM" id="SSF52540">
    <property type="entry name" value="P-loop containing nucleoside triphosphate hydrolases"/>
    <property type="match status" value="1"/>
</dbReference>
<dbReference type="InterPro" id="IPR027417">
    <property type="entry name" value="P-loop_NTPase"/>
</dbReference>
<dbReference type="Gene3D" id="3.40.50.300">
    <property type="entry name" value="P-loop containing nucleotide triphosphate hydrolases"/>
    <property type="match status" value="1"/>
</dbReference>
<reference evidence="1 2" key="1">
    <citation type="submission" date="2013-09" db="EMBL/GenBank/DDBJ databases">
        <title>High correlation between genotypes and phenotypes of environmental bacteria Comamonas testosteroni strains.</title>
        <authorList>
            <person name="Liu L."/>
            <person name="Zhu W."/>
            <person name="Xia X."/>
            <person name="Xu B."/>
            <person name="Luo M."/>
            <person name="Wang G."/>
        </authorList>
    </citation>
    <scope>NUCLEOTIDE SEQUENCE [LARGE SCALE GENOMIC DNA]</scope>
    <source>
        <strain evidence="1 2">JL40</strain>
    </source>
</reference>
<dbReference type="RefSeq" id="WP_034371662.1">
    <property type="nucleotide sequence ID" value="NZ_AWOR01000057.1"/>
</dbReference>
<dbReference type="AlphaFoldDB" id="A0A096FBV7"/>
<accession>A0A096FBV7</accession>
<protein>
    <submittedName>
        <fullName evidence="1">Uncharacterized protein</fullName>
    </submittedName>
</protein>
<organism evidence="1 2">
    <name type="scientific">Comamonas testosteroni</name>
    <name type="common">Pseudomonas testosteroni</name>
    <dbReference type="NCBI Taxonomy" id="285"/>
    <lineage>
        <taxon>Bacteria</taxon>
        <taxon>Pseudomonadati</taxon>
        <taxon>Pseudomonadota</taxon>
        <taxon>Betaproteobacteria</taxon>
        <taxon>Burkholderiales</taxon>
        <taxon>Comamonadaceae</taxon>
        <taxon>Comamonas</taxon>
    </lineage>
</organism>
<name>A0A096FBV7_COMTE</name>
<dbReference type="EMBL" id="AWOR01000057">
    <property type="protein sequence ID" value="KGH27856.1"/>
    <property type="molecule type" value="Genomic_DNA"/>
</dbReference>